<dbReference type="GO" id="GO:0006935">
    <property type="term" value="P:chemotaxis"/>
    <property type="evidence" value="ECO:0007669"/>
    <property type="project" value="InterPro"/>
</dbReference>
<dbReference type="InterPro" id="IPR002545">
    <property type="entry name" value="CheW-lke_dom"/>
</dbReference>
<dbReference type="Gene3D" id="2.30.30.40">
    <property type="entry name" value="SH3 Domains"/>
    <property type="match status" value="1"/>
</dbReference>
<dbReference type="InterPro" id="IPR039315">
    <property type="entry name" value="CheW"/>
</dbReference>
<gene>
    <name evidence="2" type="ORF">Kalk_12975</name>
</gene>
<proteinExistence type="predicted"/>
<accession>A0A2K9LLP4</accession>
<dbReference type="AlphaFoldDB" id="A0A2K9LLP4"/>
<organism evidence="2 3">
    <name type="scientific">Ketobacter alkanivorans</name>
    <dbReference type="NCBI Taxonomy" id="1917421"/>
    <lineage>
        <taxon>Bacteria</taxon>
        <taxon>Pseudomonadati</taxon>
        <taxon>Pseudomonadota</taxon>
        <taxon>Gammaproteobacteria</taxon>
        <taxon>Pseudomonadales</taxon>
        <taxon>Ketobacteraceae</taxon>
        <taxon>Ketobacter</taxon>
    </lineage>
</organism>
<dbReference type="InterPro" id="IPR036061">
    <property type="entry name" value="CheW-like_dom_sf"/>
</dbReference>
<dbReference type="SUPFAM" id="SSF50341">
    <property type="entry name" value="CheW-like"/>
    <property type="match status" value="1"/>
</dbReference>
<dbReference type="Gene3D" id="2.40.50.180">
    <property type="entry name" value="CheA-289, Domain 4"/>
    <property type="match status" value="1"/>
</dbReference>
<reference evidence="3" key="1">
    <citation type="submission" date="2017-08" db="EMBL/GenBank/DDBJ databases">
        <title>Direct submision.</title>
        <authorList>
            <person name="Kim S.-J."/>
            <person name="Rhee S.-K."/>
        </authorList>
    </citation>
    <scope>NUCLEOTIDE SEQUENCE [LARGE SCALE GENOMIC DNA]</scope>
    <source>
        <strain evidence="3">GI5</strain>
    </source>
</reference>
<evidence type="ECO:0000313" key="2">
    <source>
        <dbReference type="EMBL" id="AUM13279.1"/>
    </source>
</evidence>
<dbReference type="OrthoDB" id="5298045at2"/>
<dbReference type="GO" id="GO:0005829">
    <property type="term" value="C:cytosol"/>
    <property type="evidence" value="ECO:0007669"/>
    <property type="project" value="TreeGrafter"/>
</dbReference>
<dbReference type="Proteomes" id="UP000235116">
    <property type="component" value="Chromosome"/>
</dbReference>
<evidence type="ECO:0000313" key="3">
    <source>
        <dbReference type="Proteomes" id="UP000235116"/>
    </source>
</evidence>
<dbReference type="PROSITE" id="PS50851">
    <property type="entry name" value="CHEW"/>
    <property type="match status" value="1"/>
</dbReference>
<dbReference type="GO" id="GO:0007165">
    <property type="term" value="P:signal transduction"/>
    <property type="evidence" value="ECO:0007669"/>
    <property type="project" value="InterPro"/>
</dbReference>
<dbReference type="RefSeq" id="WP_101894657.1">
    <property type="nucleotide sequence ID" value="NZ_CP022684.1"/>
</dbReference>
<dbReference type="Pfam" id="PF01584">
    <property type="entry name" value="CheW"/>
    <property type="match status" value="1"/>
</dbReference>
<name>A0A2K9LLP4_9GAMM</name>
<sequence>MSEVSPAYLKLIEISERSREHSRGLPEQEQAKAIWSGVGFTLNDRRYVAPMDEVSEILTVPRYTQVPGVQSWVKGIANVRGRLMPVMDLMAFLDNPSQLQLKRRRLLALERGELYSGLVVDEVLGMQHIAQDLYTQTVPGEYADTMPYLKGGFETDKGFFAWFSLYELARDPRFLNVAS</sequence>
<dbReference type="PANTHER" id="PTHR22617">
    <property type="entry name" value="CHEMOTAXIS SENSOR HISTIDINE KINASE-RELATED"/>
    <property type="match status" value="1"/>
</dbReference>
<dbReference type="PANTHER" id="PTHR22617:SF43">
    <property type="entry name" value="PROTEIN PILI"/>
    <property type="match status" value="1"/>
</dbReference>
<feature type="domain" description="CheW-like" evidence="1">
    <location>
        <begin position="34"/>
        <end position="174"/>
    </location>
</feature>
<dbReference type="SMART" id="SM00260">
    <property type="entry name" value="CheW"/>
    <property type="match status" value="1"/>
</dbReference>
<keyword evidence="3" id="KW-1185">Reference proteome</keyword>
<dbReference type="EMBL" id="CP022684">
    <property type="protein sequence ID" value="AUM13279.1"/>
    <property type="molecule type" value="Genomic_DNA"/>
</dbReference>
<protein>
    <submittedName>
        <fullName evidence="2">Chemotaxis protein CheW</fullName>
    </submittedName>
</protein>
<evidence type="ECO:0000259" key="1">
    <source>
        <dbReference type="PROSITE" id="PS50851"/>
    </source>
</evidence>
<dbReference type="KEGG" id="kak:Kalk_12975"/>